<dbReference type="KEGG" id="tpe:Tpen_0774"/>
<dbReference type="InterPro" id="IPR038389">
    <property type="entry name" value="PSMG2_sf"/>
</dbReference>
<evidence type="ECO:0000313" key="1">
    <source>
        <dbReference type="EMBL" id="ABL78176.1"/>
    </source>
</evidence>
<protein>
    <recommendedName>
        <fullName evidence="3">Proteasome assembly chaperone family protein</fullName>
    </recommendedName>
</protein>
<name>A1RY96_THEPD</name>
<dbReference type="STRING" id="368408.Tpen_0774"/>
<evidence type="ECO:0008006" key="3">
    <source>
        <dbReference type="Google" id="ProtNLM"/>
    </source>
</evidence>
<dbReference type="PANTHER" id="PTHR35610:SF3">
    <property type="entry name" value="PROTEASOME ASSEMBLY CHAPERONE FAMILY PROTEIN"/>
    <property type="match status" value="1"/>
</dbReference>
<dbReference type="EnsemblBacteria" id="ABL78176">
    <property type="protein sequence ID" value="ABL78176"/>
    <property type="gene ID" value="Tpen_0774"/>
</dbReference>
<dbReference type="RefSeq" id="WP_011752441.1">
    <property type="nucleotide sequence ID" value="NC_008698.1"/>
</dbReference>
<dbReference type="GeneID" id="4601096"/>
<dbReference type="eggNOG" id="arCOG00347">
    <property type="taxonomic scope" value="Archaea"/>
</dbReference>
<organism evidence="1 2">
    <name type="scientific">Thermofilum pendens (strain DSM 2475 / Hrk 5)</name>
    <dbReference type="NCBI Taxonomy" id="368408"/>
    <lineage>
        <taxon>Archaea</taxon>
        <taxon>Thermoproteota</taxon>
        <taxon>Thermoprotei</taxon>
        <taxon>Thermofilales</taxon>
        <taxon>Thermofilaceae</taxon>
        <taxon>Thermofilum</taxon>
    </lineage>
</organism>
<dbReference type="Gene3D" id="3.40.50.10900">
    <property type="entry name" value="PAC-like subunit"/>
    <property type="match status" value="1"/>
</dbReference>
<proteinExistence type="predicted"/>
<dbReference type="OrthoDB" id="31247at2157"/>
<dbReference type="AlphaFoldDB" id="A1RY96"/>
<dbReference type="EMBL" id="CP000505">
    <property type="protein sequence ID" value="ABL78176.1"/>
    <property type="molecule type" value="Genomic_DNA"/>
</dbReference>
<dbReference type="Proteomes" id="UP000000641">
    <property type="component" value="Chromosome"/>
</dbReference>
<keyword evidence="2" id="KW-1185">Reference proteome</keyword>
<sequence length="253" mass="28405">MSDQEWSFFLKEEPPKDSVFIVGLPDVGLVGPISTSHLVKQWELREIGYLDSASLPPVILFHEYSPLFPIRFYGGYKKNDYVVVLHSDIAIPPELVPSMASFLTESLFRKSARRVVLLGGIAVQNRLNIETPKTYAASIDAESLRYAQEKGIELLKEGFIGGAYAQFLKEGYKRKLSVIALLAECFLNYPDPGASASALQALAKILGHDVDVKQLLEQEEEIRVKLRELMKRTMESMRGAGKEYEYTVPALYV</sequence>
<evidence type="ECO:0000313" key="2">
    <source>
        <dbReference type="Proteomes" id="UP000000641"/>
    </source>
</evidence>
<gene>
    <name evidence="1" type="ordered locus">Tpen_0774</name>
</gene>
<reference evidence="2" key="1">
    <citation type="journal article" date="2008" name="J. Bacteriol.">
        <title>Genome sequence of Thermofilum pendens reveals an exceptional loss of biosynthetic pathways without genome reduction.</title>
        <authorList>
            <person name="Anderson I."/>
            <person name="Rodriguez J."/>
            <person name="Susanti D."/>
            <person name="Porat I."/>
            <person name="Reich C."/>
            <person name="Ulrich L.E."/>
            <person name="Elkins J.G."/>
            <person name="Mavromatis K."/>
            <person name="Lykidis A."/>
            <person name="Kim E."/>
            <person name="Thompson L.S."/>
            <person name="Nolan M."/>
            <person name="Land M."/>
            <person name="Copeland A."/>
            <person name="Lapidus A."/>
            <person name="Lucas S."/>
            <person name="Detter C."/>
            <person name="Zhulin I.B."/>
            <person name="Olsen G.J."/>
            <person name="Whitman W."/>
            <person name="Mukhopadhyay B."/>
            <person name="Bristow J."/>
            <person name="Kyrpides N."/>
        </authorList>
    </citation>
    <scope>NUCLEOTIDE SEQUENCE [LARGE SCALE GENOMIC DNA]</scope>
    <source>
        <strain evidence="2">DSM 2475 / Hrk 5</strain>
    </source>
</reference>
<dbReference type="SUPFAM" id="SSF159659">
    <property type="entry name" value="Cgl1923-like"/>
    <property type="match status" value="1"/>
</dbReference>
<dbReference type="HOGENOM" id="CLU_075000_0_1_2"/>
<dbReference type="Pfam" id="PF09754">
    <property type="entry name" value="PAC2"/>
    <property type="match status" value="1"/>
</dbReference>
<accession>A1RY96</accession>
<dbReference type="PANTHER" id="PTHR35610">
    <property type="entry name" value="3-ISOPROPYLMALATE DEHYDRATASE-RELATED"/>
    <property type="match status" value="1"/>
</dbReference>
<dbReference type="InterPro" id="IPR019151">
    <property type="entry name" value="Proteasome_assmbl_chaperone_2"/>
</dbReference>